<dbReference type="InterPro" id="IPR029063">
    <property type="entry name" value="SAM-dependent_MTases_sf"/>
</dbReference>
<dbReference type="InterPro" id="IPR001045">
    <property type="entry name" value="Spermi_synthase"/>
</dbReference>
<dbReference type="CDD" id="cd02440">
    <property type="entry name" value="AdoMet_MTases"/>
    <property type="match status" value="1"/>
</dbReference>
<comment type="caution">
    <text evidence="7">The sequence shown here is derived from an EMBL/GenBank/DDBJ whole genome shotgun (WGS) entry which is preliminary data.</text>
</comment>
<dbReference type="AlphaFoldDB" id="A0A4Q7Y7G5"/>
<comment type="function">
    <text evidence="4">Catalyzes the irreversible transfer of a propylamine group from the amino donor S-adenosylmethioninamine (decarboxy-AdoMet) to putrescine (1,4-diaminobutane) to yield spermidine.</text>
</comment>
<comment type="pathway">
    <text evidence="4">Amine and polyamine biosynthesis; spermidine biosynthesis; spermidine from putrescine: step 1/1.</text>
</comment>
<feature type="binding site" evidence="4">
    <location>
        <begin position="362"/>
        <end position="363"/>
    </location>
    <ligand>
        <name>S-methyl-5'-thioadenosine</name>
        <dbReference type="ChEBI" id="CHEBI:17509"/>
    </ligand>
</feature>
<evidence type="ECO:0000256" key="3">
    <source>
        <dbReference type="ARBA" id="ARBA00023115"/>
    </source>
</evidence>
<dbReference type="Pfam" id="PF01564">
    <property type="entry name" value="Spermine_synth"/>
    <property type="match status" value="1"/>
</dbReference>
<dbReference type="EC" id="2.5.1.16" evidence="4"/>
<proteinExistence type="inferred from homology"/>
<feature type="transmembrane region" description="Helical" evidence="4">
    <location>
        <begin position="184"/>
        <end position="203"/>
    </location>
</feature>
<feature type="binding site" evidence="4">
    <location>
        <position position="330"/>
    </location>
    <ligand>
        <name>S-methyl-5'-thioadenosine</name>
        <dbReference type="ChEBI" id="CHEBI:17509"/>
    </ligand>
</feature>
<keyword evidence="4" id="KW-1133">Transmembrane helix</keyword>
<dbReference type="PANTHER" id="PTHR43317">
    <property type="entry name" value="THERMOSPERMINE SYNTHASE ACAULIS5"/>
    <property type="match status" value="1"/>
</dbReference>
<evidence type="ECO:0000313" key="7">
    <source>
        <dbReference type="EMBL" id="RZU31895.1"/>
    </source>
</evidence>
<keyword evidence="2 4" id="KW-0808">Transferase</keyword>
<dbReference type="InterPro" id="IPR036259">
    <property type="entry name" value="MFS_trans_sf"/>
</dbReference>
<reference evidence="7 8" key="1">
    <citation type="submission" date="2019-02" db="EMBL/GenBank/DDBJ databases">
        <title>Sequencing the genomes of 1000 actinobacteria strains.</title>
        <authorList>
            <person name="Klenk H.-P."/>
        </authorList>
    </citation>
    <scope>NUCLEOTIDE SEQUENCE [LARGE SCALE GENOMIC DNA]</scope>
    <source>
        <strain evidence="7 8">DSM 44509</strain>
    </source>
</reference>
<dbReference type="RefSeq" id="WP_104529877.1">
    <property type="nucleotide sequence ID" value="NZ_POQT01000036.1"/>
</dbReference>
<dbReference type="PROSITE" id="PS51006">
    <property type="entry name" value="PABS_2"/>
    <property type="match status" value="1"/>
</dbReference>
<dbReference type="GO" id="GO:0010487">
    <property type="term" value="F:thermospermine synthase activity"/>
    <property type="evidence" value="ECO:0007669"/>
    <property type="project" value="UniProtKB-ARBA"/>
</dbReference>
<dbReference type="SUPFAM" id="SSF103473">
    <property type="entry name" value="MFS general substrate transporter"/>
    <property type="match status" value="1"/>
</dbReference>
<comment type="caution">
    <text evidence="4">Lacks conserved residue(s) required for the propagation of feature annotation.</text>
</comment>
<feature type="transmembrane region" description="Helical" evidence="4">
    <location>
        <begin position="49"/>
        <end position="71"/>
    </location>
</feature>
<gene>
    <name evidence="4" type="primary">speE</name>
    <name evidence="7" type="ORF">BKA19_1579</name>
</gene>
<feature type="transmembrane region" description="Helical" evidence="4">
    <location>
        <begin position="215"/>
        <end position="233"/>
    </location>
</feature>
<evidence type="ECO:0000313" key="8">
    <source>
        <dbReference type="Proteomes" id="UP000292507"/>
    </source>
</evidence>
<organism evidence="7 8">
    <name type="scientific">Blastococcus saxobsidens</name>
    <dbReference type="NCBI Taxonomy" id="138336"/>
    <lineage>
        <taxon>Bacteria</taxon>
        <taxon>Bacillati</taxon>
        <taxon>Actinomycetota</taxon>
        <taxon>Actinomycetes</taxon>
        <taxon>Geodermatophilales</taxon>
        <taxon>Geodermatophilaceae</taxon>
        <taxon>Blastococcus</taxon>
    </lineage>
</organism>
<keyword evidence="4" id="KW-0812">Transmembrane</keyword>
<dbReference type="OrthoDB" id="9793120at2"/>
<dbReference type="NCBIfam" id="NF037959">
    <property type="entry name" value="MFS_SpdSyn"/>
    <property type="match status" value="1"/>
</dbReference>
<feature type="active site" description="Proton acceptor" evidence="4 5">
    <location>
        <position position="381"/>
    </location>
</feature>
<dbReference type="PANTHER" id="PTHR43317:SF1">
    <property type="entry name" value="THERMOSPERMINE SYNTHASE ACAULIS5"/>
    <property type="match status" value="1"/>
</dbReference>
<comment type="similarity">
    <text evidence="1 4">Belongs to the spermidine/spermine synthase family.</text>
</comment>
<keyword evidence="3 4" id="KW-0620">Polyamine biosynthesis</keyword>
<dbReference type="SUPFAM" id="SSF53335">
    <property type="entry name" value="S-adenosyl-L-methionine-dependent methyltransferases"/>
    <property type="match status" value="1"/>
</dbReference>
<feature type="transmembrane region" description="Helical" evidence="4">
    <location>
        <begin position="157"/>
        <end position="178"/>
    </location>
</feature>
<feature type="transmembrane region" description="Helical" evidence="4">
    <location>
        <begin position="112"/>
        <end position="136"/>
    </location>
</feature>
<name>A0A4Q7Y7G5_9ACTN</name>
<evidence type="ECO:0000256" key="5">
    <source>
        <dbReference type="PROSITE-ProRule" id="PRU00354"/>
    </source>
</evidence>
<protein>
    <recommendedName>
        <fullName evidence="4">Polyamine aminopropyltransferase</fullName>
    </recommendedName>
    <alternativeName>
        <fullName evidence="4">Putrescine aminopropyltransferase</fullName>
        <shortName evidence="4">PAPT</shortName>
    </alternativeName>
    <alternativeName>
        <fullName evidence="4">Spermidine synthase</fullName>
        <shortName evidence="4">SPDS</shortName>
        <shortName evidence="4">SPDSY</shortName>
        <ecNumber evidence="4">2.5.1.16</ecNumber>
    </alternativeName>
</protein>
<keyword evidence="4" id="KW-0472">Membrane</keyword>
<dbReference type="NCBIfam" id="NF002956">
    <property type="entry name" value="PRK03612.1"/>
    <property type="match status" value="1"/>
</dbReference>
<evidence type="ECO:0000256" key="4">
    <source>
        <dbReference type="HAMAP-Rule" id="MF_00198"/>
    </source>
</evidence>
<feature type="binding site" evidence="4">
    <location>
        <position position="258"/>
    </location>
    <ligand>
        <name>S-methyl-5'-thioadenosine</name>
        <dbReference type="ChEBI" id="CHEBI:17509"/>
    </ligand>
</feature>
<dbReference type="InterPro" id="IPR030374">
    <property type="entry name" value="PABS"/>
</dbReference>
<evidence type="ECO:0000256" key="2">
    <source>
        <dbReference type="ARBA" id="ARBA00022679"/>
    </source>
</evidence>
<evidence type="ECO:0000259" key="6">
    <source>
        <dbReference type="PROSITE" id="PS51006"/>
    </source>
</evidence>
<dbReference type="Proteomes" id="UP000292507">
    <property type="component" value="Unassembled WGS sequence"/>
</dbReference>
<dbReference type="EMBL" id="SHKV01000001">
    <property type="protein sequence ID" value="RZU31895.1"/>
    <property type="molecule type" value="Genomic_DNA"/>
</dbReference>
<keyword evidence="4" id="KW-0745">Spermidine biosynthesis</keyword>
<feature type="transmembrane region" description="Helical" evidence="4">
    <location>
        <begin position="19"/>
        <end position="43"/>
    </location>
</feature>
<comment type="subunit">
    <text evidence="4">Homodimer or homotetramer.</text>
</comment>
<dbReference type="UniPathway" id="UPA00248">
    <property type="reaction ID" value="UER00314"/>
</dbReference>
<dbReference type="GO" id="GO:0008295">
    <property type="term" value="P:spermidine biosynthetic process"/>
    <property type="evidence" value="ECO:0007669"/>
    <property type="project" value="UniProtKB-UniRule"/>
</dbReference>
<evidence type="ECO:0000256" key="1">
    <source>
        <dbReference type="ARBA" id="ARBA00007867"/>
    </source>
</evidence>
<accession>A0A4Q7Y7G5</accession>
<keyword evidence="8" id="KW-1185">Reference proteome</keyword>
<comment type="subcellular location">
    <subcellularLocation>
        <location evidence="4">Cell membrane</location>
        <topology evidence="4">Multi-pass membrane protein</topology>
    </subcellularLocation>
</comment>
<dbReference type="GO" id="GO:0004766">
    <property type="term" value="F:spermidine synthase activity"/>
    <property type="evidence" value="ECO:0007669"/>
    <property type="project" value="UniProtKB-UniRule"/>
</dbReference>
<comment type="catalytic activity">
    <reaction evidence="4">
        <text>S-adenosyl 3-(methylsulfanyl)propylamine + putrescine = S-methyl-5'-thioadenosine + spermidine + H(+)</text>
        <dbReference type="Rhea" id="RHEA:12721"/>
        <dbReference type="ChEBI" id="CHEBI:15378"/>
        <dbReference type="ChEBI" id="CHEBI:17509"/>
        <dbReference type="ChEBI" id="CHEBI:57443"/>
        <dbReference type="ChEBI" id="CHEBI:57834"/>
        <dbReference type="ChEBI" id="CHEBI:326268"/>
        <dbReference type="EC" id="2.5.1.16"/>
    </reaction>
</comment>
<keyword evidence="4" id="KW-1003">Cell membrane</keyword>
<dbReference type="Gene3D" id="3.40.50.150">
    <property type="entry name" value="Vaccinia Virus protein VP39"/>
    <property type="match status" value="1"/>
</dbReference>
<feature type="domain" description="PABS" evidence="6">
    <location>
        <begin position="227"/>
        <end position="460"/>
    </location>
</feature>
<dbReference type="HAMAP" id="MF_00198">
    <property type="entry name" value="Spermidine_synth"/>
    <property type="match status" value="1"/>
</dbReference>
<feature type="binding site" evidence="4">
    <location>
        <position position="310"/>
    </location>
    <ligand>
        <name>spermidine</name>
        <dbReference type="ChEBI" id="CHEBI:57834"/>
    </ligand>
</feature>
<sequence length="519" mass="53959">MAATATQAPVASGVRSRPLLLAAVAVCAACGLVYELVLLTLSASLVGGGITQTSLIVAGFVAALGAGALLVKPFLHRPASTFVAVEILLGVVGGLSAVTLYVSFSFYGTSTVVLLVATAVIGVLVGAEVPLLMTLLQTGRAGIDAEGSGKLLADLNAADYAGALLGGLLWPFVLLPLAGQVRGAALTGVVNLLAAAVVAALLLRSQLSPRARRAATAALLLAAAVLAVLLWRAQDIETTARQRLYDDPVVSADRSAYQEIVLTERAGDLRLYLDGDLQFSSRDEHRYTESLVYPALARDPARVLILGGGDGLAARDVLRHPSVAEVVQVELDPAVVQLARTRLAALNAGALDDPRVQVVQDDAFRWLRSPAAAGFDAVVVDMPDPDTPVLGRLYSEEFYGLVAAALAPDGLVSVQAGSPYSTPTAFWRTVSTMEAAGLAPVPYHVHVPSFGDWGFALAQAGSSPPGLGLSPSTPPTRFLDEAVLDAAAVFPTDRPRQRLSPSTLDRPLIVEDMRAGYVG</sequence>
<dbReference type="GO" id="GO:0005886">
    <property type="term" value="C:plasma membrane"/>
    <property type="evidence" value="ECO:0007669"/>
    <property type="project" value="UniProtKB-SubCell"/>
</dbReference>
<feature type="transmembrane region" description="Helical" evidence="4">
    <location>
        <begin position="83"/>
        <end position="106"/>
    </location>
</feature>